<dbReference type="EMBL" id="JALPRX010000162">
    <property type="protein sequence ID" value="MCK8787991.1"/>
    <property type="molecule type" value="Genomic_DNA"/>
</dbReference>
<dbReference type="Pfam" id="PF12697">
    <property type="entry name" value="Abhydrolase_6"/>
    <property type="match status" value="1"/>
</dbReference>
<dbReference type="Proteomes" id="UP001139516">
    <property type="component" value="Unassembled WGS sequence"/>
</dbReference>
<comment type="caution">
    <text evidence="5">The sequence shown here is derived from an EMBL/GenBank/DDBJ whole genome shotgun (WGS) entry which is preliminary data.</text>
</comment>
<dbReference type="InterPro" id="IPR000073">
    <property type="entry name" value="AB_hydrolase_1"/>
</dbReference>
<evidence type="ECO:0000256" key="1">
    <source>
        <dbReference type="ARBA" id="ARBA00004496"/>
    </source>
</evidence>
<accession>A0A9X2BY45</accession>
<feature type="domain" description="AB hydrolase-1" evidence="4">
    <location>
        <begin position="43"/>
        <end position="256"/>
    </location>
</feature>
<comment type="subcellular location">
    <subcellularLocation>
        <location evidence="1">Cytoplasm</location>
    </subcellularLocation>
</comment>
<sequence length="271" mass="28119">MIPEPAGGWARALAALPPRRTVRPAPGGVVWQVRDTGGTGLPLLLLPGSLGTADMFVRQLAAPPGGGRLLAVDYPEGADPAPLAAGFVALLDALGLARARVLGSSFAAYWLQHAAALAPARFDTLFLCCGFVDGGAVAGNPLFDIPSLHAATGEAVKRQWADRLKATAATPLVTLQRLLLAEQPGETLRSRLLGAAEARPAPPVPATVRTVLLEGSDDPLIPEQARATLRAHVPHAAVSVIEGGGHYPHVLAPAAFQDAIESRLWAMAALR</sequence>
<keyword evidence="6" id="KW-1185">Reference proteome</keyword>
<dbReference type="GO" id="GO:0005737">
    <property type="term" value="C:cytoplasm"/>
    <property type="evidence" value="ECO:0007669"/>
    <property type="project" value="UniProtKB-SubCell"/>
</dbReference>
<dbReference type="InterPro" id="IPR029058">
    <property type="entry name" value="AB_hydrolase_fold"/>
</dbReference>
<gene>
    <name evidence="5" type="ORF">M0638_26910</name>
</gene>
<dbReference type="RefSeq" id="WP_248670034.1">
    <property type="nucleotide sequence ID" value="NZ_JALPRX010000162.1"/>
</dbReference>
<evidence type="ECO:0000256" key="2">
    <source>
        <dbReference type="ARBA" id="ARBA00020148"/>
    </source>
</evidence>
<keyword evidence="3" id="KW-0963">Cytoplasm</keyword>
<keyword evidence="5" id="KW-0378">Hydrolase</keyword>
<evidence type="ECO:0000256" key="3">
    <source>
        <dbReference type="ARBA" id="ARBA00022490"/>
    </source>
</evidence>
<dbReference type="PANTHER" id="PTHR15913:SF0">
    <property type="entry name" value="MASPARDIN"/>
    <property type="match status" value="1"/>
</dbReference>
<dbReference type="Gene3D" id="3.40.50.1820">
    <property type="entry name" value="alpha/beta hydrolase"/>
    <property type="match status" value="1"/>
</dbReference>
<dbReference type="AlphaFoldDB" id="A0A9X2BY45"/>
<dbReference type="GO" id="GO:0016787">
    <property type="term" value="F:hydrolase activity"/>
    <property type="evidence" value="ECO:0007669"/>
    <property type="project" value="UniProtKB-KW"/>
</dbReference>
<protein>
    <recommendedName>
        <fullName evidence="2">Maspardin</fullName>
    </recommendedName>
</protein>
<name>A0A9X2BY45_9PROT</name>
<evidence type="ECO:0000259" key="4">
    <source>
        <dbReference type="Pfam" id="PF12697"/>
    </source>
</evidence>
<dbReference type="InterPro" id="IPR026151">
    <property type="entry name" value="Maspardin"/>
</dbReference>
<reference evidence="5" key="1">
    <citation type="submission" date="2022-04" db="EMBL/GenBank/DDBJ databases">
        <title>Roseomonas acroporae sp. nov., isolated from coral Acropora digitifera.</title>
        <authorList>
            <person name="Sun H."/>
        </authorList>
    </citation>
    <scope>NUCLEOTIDE SEQUENCE</scope>
    <source>
        <strain evidence="5">NAR14</strain>
    </source>
</reference>
<evidence type="ECO:0000313" key="5">
    <source>
        <dbReference type="EMBL" id="MCK8787991.1"/>
    </source>
</evidence>
<proteinExistence type="predicted"/>
<organism evidence="5 6">
    <name type="scientific">Roseomonas acroporae</name>
    <dbReference type="NCBI Taxonomy" id="2937791"/>
    <lineage>
        <taxon>Bacteria</taxon>
        <taxon>Pseudomonadati</taxon>
        <taxon>Pseudomonadota</taxon>
        <taxon>Alphaproteobacteria</taxon>
        <taxon>Acetobacterales</taxon>
        <taxon>Roseomonadaceae</taxon>
        <taxon>Roseomonas</taxon>
    </lineage>
</organism>
<evidence type="ECO:0000313" key="6">
    <source>
        <dbReference type="Proteomes" id="UP001139516"/>
    </source>
</evidence>
<dbReference type="SUPFAM" id="SSF53474">
    <property type="entry name" value="alpha/beta-Hydrolases"/>
    <property type="match status" value="1"/>
</dbReference>
<dbReference type="PANTHER" id="PTHR15913">
    <property type="entry name" value="ACID CLUSTER PROTEIN 33"/>
    <property type="match status" value="1"/>
</dbReference>